<dbReference type="OrthoDB" id="3896663at2759"/>
<dbReference type="GeneID" id="25413506"/>
<evidence type="ECO:0000313" key="3">
    <source>
        <dbReference type="Proteomes" id="UP000027730"/>
    </source>
</evidence>
<dbReference type="Proteomes" id="UP000027730">
    <property type="component" value="Unassembled WGS sequence"/>
</dbReference>
<dbReference type="RefSeq" id="XP_013428138.1">
    <property type="nucleotide sequence ID" value="XM_013572684.1"/>
</dbReference>
<reference evidence="2 3" key="1">
    <citation type="journal article" date="2014" name="BMC Genomics">
        <title>Genome sequencing of four Aureobasidium pullulans varieties: biotechnological potential, stress tolerance, and description of new species.</title>
        <authorList>
            <person name="Gostin Ar C."/>
            <person name="Ohm R.A."/>
            <person name="Kogej T."/>
            <person name="Sonjak S."/>
            <person name="Turk M."/>
            <person name="Zajc J."/>
            <person name="Zalar P."/>
            <person name="Grube M."/>
            <person name="Sun H."/>
            <person name="Han J."/>
            <person name="Sharma A."/>
            <person name="Chiniquy J."/>
            <person name="Ngan C.Y."/>
            <person name="Lipzen A."/>
            <person name="Barry K."/>
            <person name="Grigoriev I.V."/>
            <person name="Gunde-Cimerman N."/>
        </authorList>
    </citation>
    <scope>NUCLEOTIDE SEQUENCE [LARGE SCALE GENOMIC DNA]</scope>
    <source>
        <strain evidence="2 3">CBS 147.97</strain>
    </source>
</reference>
<organism evidence="2 3">
    <name type="scientific">Aureobasidium namibiae CBS 147.97</name>
    <dbReference type="NCBI Taxonomy" id="1043004"/>
    <lineage>
        <taxon>Eukaryota</taxon>
        <taxon>Fungi</taxon>
        <taxon>Dikarya</taxon>
        <taxon>Ascomycota</taxon>
        <taxon>Pezizomycotina</taxon>
        <taxon>Dothideomycetes</taxon>
        <taxon>Dothideomycetidae</taxon>
        <taxon>Dothideales</taxon>
        <taxon>Saccotheciaceae</taxon>
        <taxon>Aureobasidium</taxon>
    </lineage>
</organism>
<evidence type="ECO:0000313" key="2">
    <source>
        <dbReference type="EMBL" id="KEQ73966.1"/>
    </source>
</evidence>
<gene>
    <name evidence="2" type="ORF">M436DRAFT_63313</name>
</gene>
<sequence>MATAPRQQLASRAAGRKQFKRTYKIPRSLKKAIKKNLYQIVKEREREIRDEEHEKASIHHKAFLSGICSNLSKMIDLWDTYGGSDELGNELEIQLAHSFYTVGFETARQNGGLPAQTAFARRVLEKRLGIEDLYDRIRAWLIEQGEDAVEVEKLGKEAEVKMRLKMKTTSWTPPRCMTGPLHPLWSDEEAKPSASNHMDALDTSEMD</sequence>
<accession>A0A074XHB8</accession>
<protein>
    <submittedName>
        <fullName evidence="2">Uncharacterized protein</fullName>
    </submittedName>
</protein>
<evidence type="ECO:0000256" key="1">
    <source>
        <dbReference type="SAM" id="MobiDB-lite"/>
    </source>
</evidence>
<dbReference type="EMBL" id="KL584708">
    <property type="protein sequence ID" value="KEQ73966.1"/>
    <property type="molecule type" value="Genomic_DNA"/>
</dbReference>
<proteinExistence type="predicted"/>
<name>A0A074XHB8_9PEZI</name>
<dbReference type="HOGENOM" id="CLU_1326138_0_0_1"/>
<feature type="region of interest" description="Disordered" evidence="1">
    <location>
        <begin position="184"/>
        <end position="207"/>
    </location>
</feature>
<dbReference type="AlphaFoldDB" id="A0A074XHB8"/>
<keyword evidence="3" id="KW-1185">Reference proteome</keyword>